<accession>A0A4Y1ZHB8</accession>
<sequence length="77" mass="8828">MLLFIWVQNGNEDRHTGDDTMTMEELIQQASTYLDAKDIETVKEAYRFADEAHKGQVRKSANPISFTQSKLPVFSFS</sequence>
<evidence type="ECO:0000313" key="2">
    <source>
        <dbReference type="Proteomes" id="UP000319716"/>
    </source>
</evidence>
<gene>
    <name evidence="1" type="ORF">NBRC111894_3924</name>
</gene>
<evidence type="ECO:0000313" key="1">
    <source>
        <dbReference type="EMBL" id="GAY78370.1"/>
    </source>
</evidence>
<reference evidence="1 2" key="1">
    <citation type="submission" date="2017-11" db="EMBL/GenBank/DDBJ databases">
        <title>Draft Genome Sequence of Sporolactobacillus inulinus NBRC 111894 Isolated from Koso, a Japanese Sugar-Vegetable Fermented Beverage.</title>
        <authorList>
            <person name="Chiou T.Y."/>
            <person name="Oshima K."/>
            <person name="Suda W."/>
            <person name="Hattori M."/>
            <person name="Takahashi T."/>
        </authorList>
    </citation>
    <scope>NUCLEOTIDE SEQUENCE [LARGE SCALE GENOMIC DNA]</scope>
    <source>
        <strain evidence="1 2">NBRC111894</strain>
    </source>
</reference>
<protein>
    <submittedName>
        <fullName evidence="1">Uncharacterized protein</fullName>
    </submittedName>
</protein>
<dbReference type="EMBL" id="BEXB01000047">
    <property type="protein sequence ID" value="GAY78370.1"/>
    <property type="molecule type" value="Genomic_DNA"/>
</dbReference>
<proteinExistence type="predicted"/>
<organism evidence="1 2">
    <name type="scientific">Sporolactobacillus inulinus</name>
    <dbReference type="NCBI Taxonomy" id="2078"/>
    <lineage>
        <taxon>Bacteria</taxon>
        <taxon>Bacillati</taxon>
        <taxon>Bacillota</taxon>
        <taxon>Bacilli</taxon>
        <taxon>Bacillales</taxon>
        <taxon>Sporolactobacillaceae</taxon>
        <taxon>Sporolactobacillus</taxon>
    </lineage>
</organism>
<name>A0A4Y1ZHB8_9BACL</name>
<dbReference type="AlphaFoldDB" id="A0A4Y1ZHB8"/>
<dbReference type="Proteomes" id="UP000319716">
    <property type="component" value="Unassembled WGS sequence"/>
</dbReference>
<dbReference type="Gene3D" id="1.10.3210.10">
    <property type="entry name" value="Hypothetical protein af1432"/>
    <property type="match status" value="1"/>
</dbReference>
<comment type="caution">
    <text evidence="1">The sequence shown here is derived from an EMBL/GenBank/DDBJ whole genome shotgun (WGS) entry which is preliminary data.</text>
</comment>
<dbReference type="SUPFAM" id="SSF109604">
    <property type="entry name" value="HD-domain/PDEase-like"/>
    <property type="match status" value="1"/>
</dbReference>